<dbReference type="Proteomes" id="UP000063699">
    <property type="component" value="Chromosome"/>
</dbReference>
<evidence type="ECO:0000313" key="2">
    <source>
        <dbReference type="EMBL" id="ALG07034.1"/>
    </source>
</evidence>
<dbReference type="EMBL" id="CP012752">
    <property type="protein sequence ID" value="ALG07034.1"/>
    <property type="molecule type" value="Genomic_DNA"/>
</dbReference>
<proteinExistence type="predicted"/>
<gene>
    <name evidence="2" type="ORF">AOZ06_08920</name>
</gene>
<name>A0A0N9HLF8_9PSEU</name>
<feature type="domain" description="Clp R" evidence="1">
    <location>
        <begin position="5"/>
        <end position="75"/>
    </location>
</feature>
<dbReference type="Gene3D" id="1.10.1780.10">
    <property type="entry name" value="Clp, N-terminal domain"/>
    <property type="match status" value="1"/>
</dbReference>
<dbReference type="InterPro" id="IPR004176">
    <property type="entry name" value="Clp_R_N"/>
</dbReference>
<dbReference type="InterPro" id="IPR036628">
    <property type="entry name" value="Clp_N_dom_sf"/>
</dbReference>
<dbReference type="AlphaFoldDB" id="A0A0N9HLF8"/>
<organism evidence="2 3">
    <name type="scientific">Kibdelosporangium phytohabitans</name>
    <dbReference type="NCBI Taxonomy" id="860235"/>
    <lineage>
        <taxon>Bacteria</taxon>
        <taxon>Bacillati</taxon>
        <taxon>Actinomycetota</taxon>
        <taxon>Actinomycetes</taxon>
        <taxon>Pseudonocardiales</taxon>
        <taxon>Pseudonocardiaceae</taxon>
        <taxon>Kibdelosporangium</taxon>
    </lineage>
</organism>
<protein>
    <recommendedName>
        <fullName evidence="1">Clp R domain-containing protein</fullName>
    </recommendedName>
</protein>
<evidence type="ECO:0000259" key="1">
    <source>
        <dbReference type="Pfam" id="PF02861"/>
    </source>
</evidence>
<accession>A0A0N9HLF8</accession>
<dbReference type="SUPFAM" id="SSF81923">
    <property type="entry name" value="Double Clp-N motif"/>
    <property type="match status" value="1"/>
</dbReference>
<dbReference type="KEGG" id="kphy:AOZ06_08920"/>
<dbReference type="Pfam" id="PF02861">
    <property type="entry name" value="Clp_N"/>
    <property type="match status" value="1"/>
</dbReference>
<keyword evidence="3" id="KW-1185">Reference proteome</keyword>
<evidence type="ECO:0000313" key="3">
    <source>
        <dbReference type="Proteomes" id="UP000063699"/>
    </source>
</evidence>
<dbReference type="RefSeq" id="WP_054289005.1">
    <property type="nucleotide sequence ID" value="NZ_CP012752.1"/>
</dbReference>
<reference evidence="2 3" key="1">
    <citation type="submission" date="2015-07" db="EMBL/GenBank/DDBJ databases">
        <title>Genome sequencing of Kibdelosporangium phytohabitans.</title>
        <authorList>
            <person name="Qin S."/>
            <person name="Xing K."/>
        </authorList>
    </citation>
    <scope>NUCLEOTIDE SEQUENCE [LARGE SCALE GENOMIC DNA]</scope>
    <source>
        <strain evidence="2 3">KLBMP1111</strain>
    </source>
</reference>
<dbReference type="STRING" id="860235.AOZ06_08920"/>
<dbReference type="OrthoDB" id="3532497at2"/>
<sequence>MASNFDKYLHKLIEQAGQEAHQDRSATIEAQHLLLAIAVDPDPATKHVLSESGLDHDSIKAALDNEFEHSLNAVGVSSKTFDLTGHRQHPPKDVGASFKAALERSFTVNRKQDLRPAHILLGILQAEHGTVPRALRLAGVDQQALVARARLAVA</sequence>